<protein>
    <submittedName>
        <fullName evidence="2">Uncharacterized protein</fullName>
    </submittedName>
</protein>
<dbReference type="EMBL" id="OC867934">
    <property type="protein sequence ID" value="CAD7633780.1"/>
    <property type="molecule type" value="Genomic_DNA"/>
</dbReference>
<dbReference type="AlphaFoldDB" id="A0A7R9L4E5"/>
<keyword evidence="3" id="KW-1185">Reference proteome</keyword>
<name>A0A7R9L4E5_9ACAR</name>
<evidence type="ECO:0000313" key="3">
    <source>
        <dbReference type="Proteomes" id="UP000759131"/>
    </source>
</evidence>
<proteinExistence type="predicted"/>
<sequence length="156" mass="17826">MDKLLLICVVMAVTYEGCGALEGTEDQMKWMKEFAKVFCQPDKTDDAIMAKLGKCEDIHTKTESADQLAFHNKWMDKSKECLKSDATAKKYTKVNLGNEKYKQVLMMFCDSEYHTCSMKVIMDNKELMAEGQKLAKTMKKDGETELHKCLTEAIKK</sequence>
<dbReference type="EMBL" id="CAJPIZ010013359">
    <property type="protein sequence ID" value="CAG2114210.1"/>
    <property type="molecule type" value="Genomic_DNA"/>
</dbReference>
<feature type="chain" id="PRO_5036403462" evidence="1">
    <location>
        <begin position="21"/>
        <end position="156"/>
    </location>
</feature>
<gene>
    <name evidence="2" type="ORF">OSB1V03_LOCUS14176</name>
</gene>
<feature type="signal peptide" evidence="1">
    <location>
        <begin position="1"/>
        <end position="20"/>
    </location>
</feature>
<dbReference type="Proteomes" id="UP000759131">
    <property type="component" value="Unassembled WGS sequence"/>
</dbReference>
<evidence type="ECO:0000256" key="1">
    <source>
        <dbReference type="SAM" id="SignalP"/>
    </source>
</evidence>
<reference evidence="2" key="1">
    <citation type="submission" date="2020-11" db="EMBL/GenBank/DDBJ databases">
        <authorList>
            <person name="Tran Van P."/>
        </authorList>
    </citation>
    <scope>NUCLEOTIDE SEQUENCE</scope>
</reference>
<evidence type="ECO:0000313" key="2">
    <source>
        <dbReference type="EMBL" id="CAD7633780.1"/>
    </source>
</evidence>
<keyword evidence="1" id="KW-0732">Signal</keyword>
<accession>A0A7R9L4E5</accession>
<organism evidence="2">
    <name type="scientific">Medioppia subpectinata</name>
    <dbReference type="NCBI Taxonomy" id="1979941"/>
    <lineage>
        <taxon>Eukaryota</taxon>
        <taxon>Metazoa</taxon>
        <taxon>Ecdysozoa</taxon>
        <taxon>Arthropoda</taxon>
        <taxon>Chelicerata</taxon>
        <taxon>Arachnida</taxon>
        <taxon>Acari</taxon>
        <taxon>Acariformes</taxon>
        <taxon>Sarcoptiformes</taxon>
        <taxon>Oribatida</taxon>
        <taxon>Brachypylina</taxon>
        <taxon>Oppioidea</taxon>
        <taxon>Oppiidae</taxon>
        <taxon>Medioppia</taxon>
    </lineage>
</organism>